<keyword evidence="2 4" id="KW-0498">Mitosis</keyword>
<accession>A0A8W8HP74</accession>
<keyword evidence="4" id="KW-0963">Cytoplasm</keyword>
<evidence type="ECO:0000256" key="2">
    <source>
        <dbReference type="ARBA" id="ARBA00022776"/>
    </source>
</evidence>
<reference evidence="6" key="1">
    <citation type="submission" date="2022-08" db="UniProtKB">
        <authorList>
            <consortium name="EnsemblMetazoa"/>
        </authorList>
    </citation>
    <scope>IDENTIFICATION</scope>
    <source>
        <strain evidence="6">05x7-T-G4-1.051#20</strain>
    </source>
</reference>
<dbReference type="PANTHER" id="PTHR10358">
    <property type="entry name" value="ENDOSULFINE"/>
    <property type="match status" value="1"/>
</dbReference>
<dbReference type="AlphaFoldDB" id="A0A8W8HP74"/>
<evidence type="ECO:0000256" key="5">
    <source>
        <dbReference type="SAM" id="MobiDB-lite"/>
    </source>
</evidence>
<organism evidence="6 7">
    <name type="scientific">Magallana gigas</name>
    <name type="common">Pacific oyster</name>
    <name type="synonym">Crassostrea gigas</name>
    <dbReference type="NCBI Taxonomy" id="29159"/>
    <lineage>
        <taxon>Eukaryota</taxon>
        <taxon>Metazoa</taxon>
        <taxon>Spiralia</taxon>
        <taxon>Lophotrochozoa</taxon>
        <taxon>Mollusca</taxon>
        <taxon>Bivalvia</taxon>
        <taxon>Autobranchia</taxon>
        <taxon>Pteriomorphia</taxon>
        <taxon>Ostreida</taxon>
        <taxon>Ostreoidea</taxon>
        <taxon>Ostreidae</taxon>
        <taxon>Magallana</taxon>
    </lineage>
</organism>
<feature type="compositionally biased region" description="Polar residues" evidence="5">
    <location>
        <begin position="1"/>
        <end position="19"/>
    </location>
</feature>
<dbReference type="GO" id="GO:0005737">
    <property type="term" value="C:cytoplasm"/>
    <property type="evidence" value="ECO:0007669"/>
    <property type="project" value="UniProtKB-SubCell"/>
</dbReference>
<comment type="subcellular location">
    <subcellularLocation>
        <location evidence="4">Cytoplasm</location>
    </subcellularLocation>
</comment>
<dbReference type="Proteomes" id="UP000005408">
    <property type="component" value="Unassembled WGS sequence"/>
</dbReference>
<dbReference type="InterPro" id="IPR006760">
    <property type="entry name" value="Endosulphine"/>
</dbReference>
<keyword evidence="4" id="KW-0132">Cell division</keyword>
<sequence length="131" mass="14348">MGAENTQIMSSPDESTNKPTGDDVFVKPATPDLSTAEKMKQEEEKLKKKYPNMKAGVGGSALLSKRLQKNKYFDSGEYNMTRAKMRGSKLPPAAQENMILQEPPGDAIPTPEAIATIRKPSLQQSKLAEHS</sequence>
<name>A0A8W8HP74_MAGGI</name>
<evidence type="ECO:0000256" key="1">
    <source>
        <dbReference type="ARBA" id="ARBA00010520"/>
    </source>
</evidence>
<evidence type="ECO:0000313" key="7">
    <source>
        <dbReference type="Proteomes" id="UP000005408"/>
    </source>
</evidence>
<comment type="similarity">
    <text evidence="1 4">Belongs to the endosulfine family.</text>
</comment>
<proteinExistence type="inferred from homology"/>
<keyword evidence="4" id="KW-0131">Cell cycle</keyword>
<dbReference type="EnsemblMetazoa" id="G10436.1">
    <property type="protein sequence ID" value="G10436.1:cds"/>
    <property type="gene ID" value="G10436"/>
</dbReference>
<keyword evidence="7" id="KW-1185">Reference proteome</keyword>
<feature type="region of interest" description="Disordered" evidence="5">
    <location>
        <begin position="1"/>
        <end position="38"/>
    </location>
</feature>
<protein>
    <recommendedName>
        <fullName evidence="8">Alpha-endosulfine</fullName>
    </recommendedName>
</protein>
<dbReference type="GO" id="GO:0051301">
    <property type="term" value="P:cell division"/>
    <property type="evidence" value="ECO:0007669"/>
    <property type="project" value="UniProtKB-KW"/>
</dbReference>
<dbReference type="Pfam" id="PF04667">
    <property type="entry name" value="Endosulfine"/>
    <property type="match status" value="1"/>
</dbReference>
<dbReference type="PANTHER" id="PTHR10358:SF6">
    <property type="entry name" value="ENDOSULFINE, ISOFORM A"/>
    <property type="match status" value="1"/>
</dbReference>
<evidence type="ECO:0000256" key="3">
    <source>
        <dbReference type="ARBA" id="ARBA00023272"/>
    </source>
</evidence>
<evidence type="ECO:0008006" key="8">
    <source>
        <dbReference type="Google" id="ProtNLM"/>
    </source>
</evidence>
<dbReference type="GO" id="GO:0004864">
    <property type="term" value="F:protein phosphatase inhibitor activity"/>
    <property type="evidence" value="ECO:0007669"/>
    <property type="project" value="UniProtKB-KW"/>
</dbReference>
<keyword evidence="3 4" id="KW-0650">Protein phosphatase inhibitor</keyword>
<comment type="function">
    <text evidence="4">Protein phosphatase inhibitor that specifically inhibits protein phosphatase 2A (PP2A) during mitosis.</text>
</comment>
<evidence type="ECO:0000256" key="4">
    <source>
        <dbReference type="RuleBase" id="RU363120"/>
    </source>
</evidence>
<evidence type="ECO:0000313" key="6">
    <source>
        <dbReference type="EnsemblMetazoa" id="G10436.1:cds"/>
    </source>
</evidence>